<feature type="non-terminal residue" evidence="1">
    <location>
        <position position="16"/>
    </location>
</feature>
<dbReference type="EMBL" id="CH473947">
    <property type="protein sequence ID" value="EDM02892.1"/>
    <property type="molecule type" value="Genomic_DNA"/>
</dbReference>
<evidence type="ECO:0000313" key="1">
    <source>
        <dbReference type="EMBL" id="EDM02892.1"/>
    </source>
</evidence>
<dbReference type="Proteomes" id="UP000234681">
    <property type="component" value="Chromosome 6"/>
</dbReference>
<organism evidence="1 2">
    <name type="scientific">Rattus norvegicus</name>
    <name type="common">Rat</name>
    <dbReference type="NCBI Taxonomy" id="10116"/>
    <lineage>
        <taxon>Eukaryota</taxon>
        <taxon>Metazoa</taxon>
        <taxon>Chordata</taxon>
        <taxon>Craniata</taxon>
        <taxon>Vertebrata</taxon>
        <taxon>Euteleostomi</taxon>
        <taxon>Mammalia</taxon>
        <taxon>Eutheria</taxon>
        <taxon>Euarchontoglires</taxon>
        <taxon>Glires</taxon>
        <taxon>Rodentia</taxon>
        <taxon>Myomorpha</taxon>
        <taxon>Muroidea</taxon>
        <taxon>Muridae</taxon>
        <taxon>Murinae</taxon>
        <taxon>Rattus</taxon>
    </lineage>
</organism>
<protein>
    <submittedName>
        <fullName evidence="1">RCG62335</fullName>
    </submittedName>
</protein>
<name>A6HA34_RAT</name>
<reference evidence="2" key="1">
    <citation type="submission" date="2005-09" db="EMBL/GenBank/DDBJ databases">
        <authorList>
            <person name="Mural R.J."/>
            <person name="Li P.W."/>
            <person name="Adams M.D."/>
            <person name="Amanatides P.G."/>
            <person name="Baden-Tillson H."/>
            <person name="Barnstead M."/>
            <person name="Chin S.H."/>
            <person name="Dew I."/>
            <person name="Evans C.A."/>
            <person name="Ferriera S."/>
            <person name="Flanigan M."/>
            <person name="Fosler C."/>
            <person name="Glodek A."/>
            <person name="Gu Z."/>
            <person name="Holt R.A."/>
            <person name="Jennings D."/>
            <person name="Kraft C.L."/>
            <person name="Lu F."/>
            <person name="Nguyen T."/>
            <person name="Nusskern D.R."/>
            <person name="Pfannkoch C.M."/>
            <person name="Sitter C."/>
            <person name="Sutton G.G."/>
            <person name="Venter J.C."/>
            <person name="Wang Z."/>
            <person name="Woodage T."/>
            <person name="Zheng X.H."/>
            <person name="Zhong F."/>
        </authorList>
    </citation>
    <scope>NUCLEOTIDE SEQUENCE [LARGE SCALE GENOMIC DNA]</scope>
    <source>
        <strain>BN</strain>
        <strain evidence="2">Sprague-Dawley</strain>
    </source>
</reference>
<dbReference type="AlphaFoldDB" id="A6HA34"/>
<gene>
    <name evidence="1" type="ORF">rCG_62335</name>
</gene>
<proteinExistence type="predicted"/>
<accession>A6HA34</accession>
<sequence>MVPWALEPSKQMLPKE</sequence>
<evidence type="ECO:0000313" key="2">
    <source>
        <dbReference type="Proteomes" id="UP000234681"/>
    </source>
</evidence>